<organism evidence="1 2">
    <name type="scientific">Rotaria sordida</name>
    <dbReference type="NCBI Taxonomy" id="392033"/>
    <lineage>
        <taxon>Eukaryota</taxon>
        <taxon>Metazoa</taxon>
        <taxon>Spiralia</taxon>
        <taxon>Gnathifera</taxon>
        <taxon>Rotifera</taxon>
        <taxon>Eurotatoria</taxon>
        <taxon>Bdelloidea</taxon>
        <taxon>Philodinida</taxon>
        <taxon>Philodinidae</taxon>
        <taxon>Rotaria</taxon>
    </lineage>
</organism>
<dbReference type="AlphaFoldDB" id="A0A819SAS7"/>
<dbReference type="EMBL" id="CAJOBE010007927">
    <property type="protein sequence ID" value="CAF4049568.1"/>
    <property type="molecule type" value="Genomic_DNA"/>
</dbReference>
<sequence length="22" mass="2706">YCYDCLSIQQRRHVLQIPPMIE</sequence>
<accession>A0A819SAS7</accession>
<dbReference type="Proteomes" id="UP000663874">
    <property type="component" value="Unassembled WGS sequence"/>
</dbReference>
<protein>
    <submittedName>
        <fullName evidence="1">Uncharacterized protein</fullName>
    </submittedName>
</protein>
<gene>
    <name evidence="1" type="ORF">FNK824_LOCUS28628</name>
</gene>
<evidence type="ECO:0000313" key="2">
    <source>
        <dbReference type="Proteomes" id="UP000663874"/>
    </source>
</evidence>
<evidence type="ECO:0000313" key="1">
    <source>
        <dbReference type="EMBL" id="CAF4049568.1"/>
    </source>
</evidence>
<comment type="caution">
    <text evidence="1">The sequence shown here is derived from an EMBL/GenBank/DDBJ whole genome shotgun (WGS) entry which is preliminary data.</text>
</comment>
<reference evidence="1" key="1">
    <citation type="submission" date="2021-02" db="EMBL/GenBank/DDBJ databases">
        <authorList>
            <person name="Nowell W R."/>
        </authorList>
    </citation>
    <scope>NUCLEOTIDE SEQUENCE</scope>
</reference>
<feature type="non-terminal residue" evidence="1">
    <location>
        <position position="1"/>
    </location>
</feature>
<name>A0A819SAS7_9BILA</name>
<proteinExistence type="predicted"/>